<sequence>MTRTPVPDAVAFEITTTPFDERYRPSATSRSTTNFANLARGEDREENLRAVLAMIDRRFDELTRGDAPPSDRHRVTLEIVSADLCFTADGEDVRFPMFEMLASRVHDAVTGSNVEGVVGHNFSSYLRDHDFSVLLPRHTASGAPGDVPDGFGELHGALFRRLLESEAYRSRFTTDPVICLSVSTSRTYTRGTHRHPVLGVEYHQDAPSRTDDYFARMGLSVRHFMPDGAVAPLSLYHSGDLETRHTDVALASLIATMETFQRIYRPEIYHATTPAGATFRPSLENPDHTVPPISYDRVERTDLAREQGRYAEEHLMTPHADLLRQWAAAAPSTDREDTR</sequence>
<accession>A0A4Y8X174</accession>
<dbReference type="RefSeq" id="WP_135030176.1">
    <property type="nucleotide sequence ID" value="NZ_BMLA01000009.1"/>
</dbReference>
<dbReference type="Proteomes" id="UP000560081">
    <property type="component" value="Unassembled WGS sequence"/>
</dbReference>
<evidence type="ECO:0000313" key="2">
    <source>
        <dbReference type="Proteomes" id="UP000560081"/>
    </source>
</evidence>
<comment type="caution">
    <text evidence="1">The sequence shown here is derived from an EMBL/GenBank/DDBJ whole genome shotgun (WGS) entry which is preliminary data.</text>
</comment>
<dbReference type="Pfam" id="PF08908">
    <property type="entry name" value="MesX"/>
    <property type="match status" value="1"/>
</dbReference>
<dbReference type="AlphaFoldDB" id="A0A4Y8X174"/>
<gene>
    <name evidence="1" type="ORF">BJ976_001995</name>
</gene>
<proteinExistence type="predicted"/>
<dbReference type="InterPro" id="IPR015004">
    <property type="entry name" value="MesX"/>
</dbReference>
<reference evidence="1 2" key="1">
    <citation type="submission" date="2020-08" db="EMBL/GenBank/DDBJ databases">
        <title>Sequencing the genomes of 1000 actinobacteria strains.</title>
        <authorList>
            <person name="Klenk H.-P."/>
        </authorList>
    </citation>
    <scope>NUCLEOTIDE SEQUENCE [LARGE SCALE GENOMIC DNA]</scope>
    <source>
        <strain evidence="1 2">DSM 19079</strain>
    </source>
</reference>
<dbReference type="EMBL" id="JACHMC010000001">
    <property type="protein sequence ID" value="MBB4883644.1"/>
    <property type="molecule type" value="Genomic_DNA"/>
</dbReference>
<evidence type="ECO:0000313" key="1">
    <source>
        <dbReference type="EMBL" id="MBB4883644.1"/>
    </source>
</evidence>
<protein>
    <submittedName>
        <fullName evidence="1">Uncharacterized protein</fullName>
    </submittedName>
</protein>
<organism evidence="1 2">
    <name type="scientific">Micrococcus flavus</name>
    <dbReference type="NCBI Taxonomy" id="384602"/>
    <lineage>
        <taxon>Bacteria</taxon>
        <taxon>Bacillati</taxon>
        <taxon>Actinomycetota</taxon>
        <taxon>Actinomycetes</taxon>
        <taxon>Micrococcales</taxon>
        <taxon>Micrococcaceae</taxon>
        <taxon>Micrococcus</taxon>
    </lineage>
</organism>
<keyword evidence="2" id="KW-1185">Reference proteome</keyword>
<dbReference type="OrthoDB" id="6298442at2"/>
<name>A0A4Y8X174_9MICC</name>